<accession>A0ABQ9HKI9</accession>
<reference evidence="2 3" key="1">
    <citation type="submission" date="2023-02" db="EMBL/GenBank/DDBJ databases">
        <title>LHISI_Scaffold_Assembly.</title>
        <authorList>
            <person name="Stuart O.P."/>
            <person name="Cleave R."/>
            <person name="Magrath M.J.L."/>
            <person name="Mikheyev A.S."/>
        </authorList>
    </citation>
    <scope>NUCLEOTIDE SEQUENCE [LARGE SCALE GENOMIC DNA]</scope>
    <source>
        <strain evidence="2">Daus_M_001</strain>
        <tissue evidence="2">Leg muscle</tissue>
    </source>
</reference>
<dbReference type="Proteomes" id="UP001159363">
    <property type="component" value="Chromosome X"/>
</dbReference>
<feature type="compositionally biased region" description="Basic and acidic residues" evidence="1">
    <location>
        <begin position="236"/>
        <end position="250"/>
    </location>
</feature>
<gene>
    <name evidence="2" type="ORF">PR048_011065</name>
</gene>
<keyword evidence="3" id="KW-1185">Reference proteome</keyword>
<comment type="caution">
    <text evidence="2">The sequence shown here is derived from an EMBL/GenBank/DDBJ whole genome shotgun (WGS) entry which is preliminary data.</text>
</comment>
<evidence type="ECO:0000313" key="3">
    <source>
        <dbReference type="Proteomes" id="UP001159363"/>
    </source>
</evidence>
<sequence length="911" mass="102360">MAAYARMSIYEEGGDLSNNKRRSSKVKVEGQGHLQLAWLMRWTLADLARTVCVGSLVDPPAIEPQTSYGFIAFLHVLFPGFKAVQCHGPMVEVTGKVEVTYIQYGRRLTRQIQEIRLLEAVPQPEVSTKKLWIMPRQQWSIQGGSKRDFCPQPAPSSSLDSSIIEDNIKIKFTDSESIVYIQNSITTLDCQGIKKYVTLREDCEASLAGREERNVRIYLDVGGGAVVTELLTRPDDETRVPVTEGRRSENTRVPVSSGKGTRHRQDSGTRQRLGHPVRKQFACSSGDAFCLRVLLFPHSSSFLCLLSDAVARVTAANVASSLPAVRPVIRGLLDNYFCRKLGEGLPAVRPVIRGLLDNYFCRKLGEGLPAVRPVIRGLLDNYFCRKLGEGLPAVRPVIRGLLDNYFCRKLGEGLPAVRPVIRGLLDNYFCRKLHQRDSTPRSCTLGETIMVLSENEMEAGNIGKELFNYVFRLVLYSCCFTKVHSPLLGEQVSQNRIDQNAEVIMRGDSQWSLSSTVGQAMAFTWQTQHLTYLDLCESRVATSQMFTLSARARPSTSNFARQRGQSLDFAPGARVCRTTGAWRSSRDDYKGDDIKSNQEILTSDNALGDLLCSVVPKDLIQNFISRVWRKFHKSKMSHRFDSQRGSLSDFRTWESFRTMLLAGGFTRVCPVSFTLAFRRGSINTTLTSYFTTYSKQHTIQRTRIKREQWTLVTMYRNFRTWSSMARASGSTKQHRESTISGDSLSPIANNILHTSCLMWVSVSRRNVLRECQLNPWGFILSSSGNLSTGFDIDLDNVISTVQKSRFDAPAQYRFHPGGSERVANMKQNYVATAFAVSSREASMLHVGLAETMNAKRDEYGAALECKGGGKRNIPRKPAVQIHRPARFPRAKIRERSRWQSNPVCLGGRRAV</sequence>
<organism evidence="2 3">
    <name type="scientific">Dryococelus australis</name>
    <dbReference type="NCBI Taxonomy" id="614101"/>
    <lineage>
        <taxon>Eukaryota</taxon>
        <taxon>Metazoa</taxon>
        <taxon>Ecdysozoa</taxon>
        <taxon>Arthropoda</taxon>
        <taxon>Hexapoda</taxon>
        <taxon>Insecta</taxon>
        <taxon>Pterygota</taxon>
        <taxon>Neoptera</taxon>
        <taxon>Polyneoptera</taxon>
        <taxon>Phasmatodea</taxon>
        <taxon>Verophasmatodea</taxon>
        <taxon>Anareolatae</taxon>
        <taxon>Phasmatidae</taxon>
        <taxon>Eurycanthinae</taxon>
        <taxon>Dryococelus</taxon>
    </lineage>
</organism>
<evidence type="ECO:0000256" key="1">
    <source>
        <dbReference type="SAM" id="MobiDB-lite"/>
    </source>
</evidence>
<proteinExistence type="predicted"/>
<feature type="region of interest" description="Disordered" evidence="1">
    <location>
        <begin position="236"/>
        <end position="273"/>
    </location>
</feature>
<name>A0ABQ9HKI9_9NEOP</name>
<evidence type="ECO:0000313" key="2">
    <source>
        <dbReference type="EMBL" id="KAJ8884869.1"/>
    </source>
</evidence>
<dbReference type="EMBL" id="JARBHB010000004">
    <property type="protein sequence ID" value="KAJ8884869.1"/>
    <property type="molecule type" value="Genomic_DNA"/>
</dbReference>
<protein>
    <submittedName>
        <fullName evidence="2">Uncharacterized protein</fullName>
    </submittedName>
</protein>